<feature type="compositionally biased region" description="Basic and acidic residues" evidence="1">
    <location>
        <begin position="26"/>
        <end position="40"/>
    </location>
</feature>
<evidence type="ECO:0000256" key="1">
    <source>
        <dbReference type="SAM" id="MobiDB-lite"/>
    </source>
</evidence>
<feature type="region of interest" description="Disordered" evidence="1">
    <location>
        <begin position="1"/>
        <end position="40"/>
    </location>
</feature>
<accession>A0A0F9VIK4</accession>
<gene>
    <name evidence="2" type="ORF">LCGC14_0401440</name>
</gene>
<dbReference type="EMBL" id="LAZR01000345">
    <property type="protein sequence ID" value="KKN73331.1"/>
    <property type="molecule type" value="Genomic_DNA"/>
</dbReference>
<proteinExistence type="predicted"/>
<dbReference type="AlphaFoldDB" id="A0A0F9VIK4"/>
<comment type="caution">
    <text evidence="2">The sequence shown here is derived from an EMBL/GenBank/DDBJ whole genome shotgun (WGS) entry which is preliminary data.</text>
</comment>
<feature type="compositionally biased region" description="Acidic residues" evidence="1">
    <location>
        <begin position="602"/>
        <end position="623"/>
    </location>
</feature>
<evidence type="ECO:0000313" key="2">
    <source>
        <dbReference type="EMBL" id="KKN73331.1"/>
    </source>
</evidence>
<feature type="compositionally biased region" description="Polar residues" evidence="1">
    <location>
        <begin position="1"/>
        <end position="11"/>
    </location>
</feature>
<evidence type="ECO:0008006" key="3">
    <source>
        <dbReference type="Google" id="ProtNLM"/>
    </source>
</evidence>
<feature type="region of interest" description="Disordered" evidence="1">
    <location>
        <begin position="595"/>
        <end position="623"/>
    </location>
</feature>
<reference evidence="2" key="1">
    <citation type="journal article" date="2015" name="Nature">
        <title>Complex archaea that bridge the gap between prokaryotes and eukaryotes.</title>
        <authorList>
            <person name="Spang A."/>
            <person name="Saw J.H."/>
            <person name="Jorgensen S.L."/>
            <person name="Zaremba-Niedzwiedzka K."/>
            <person name="Martijn J."/>
            <person name="Lind A.E."/>
            <person name="van Eijk R."/>
            <person name="Schleper C."/>
            <person name="Guy L."/>
            <person name="Ettema T.J."/>
        </authorList>
    </citation>
    <scope>NUCLEOTIDE SEQUENCE</scope>
</reference>
<sequence>MAESNGTTDGGQATFGGRRANVETAHGMREARSGDGRRADKLVDARHPEWTAAHGDWEKWRLTYEGGREYMDAFLIEYSRRERVEDFEVRKELSYNPNFAGSNIDIVRNAIMVKMPDVVRSGSAEYEEIVQRDVDMSRSSMGTFIGLEVVALLLSQGRRYMGVDAPIAQSAAPGRPVTKAEERDRGPYVWAIDAEDVLSWALDDEGRFVSVLIRETVDVFDPEIGMATGTRQQFRVMWMVDEEFEREVALADGEVETLRGPGVLVRVLNQDDEDVVQPQVLPLSRIPIVRFELVDSLMKDMAEMQQAILNLASTDMSFLFRGNFPIYTEQFDHTKSALKPRGSKRQVQSNDEIVSERDRLIDEDDRKNVREAGAGSRGVGYGKDLERPGFIAPTTENLKGSMDKQDKLAQDMRALLDLGMVSISVRAAEQSGKSKEADRVGVEAFLAYLCSVLEAGEENAAVIFHEFLGQPNQASQVKYPQGHTLKTRGERRAEAKELRDLSTAVRSPTYQKALHKRLVDVLLRSELDPTQLAAIENEIEDSVYFDDDKERSELIQKDVAAKILSKATAAKLRGYDDIESTRASLEMELEIEAMAGGVGDTEVPDDLDVPPDDDDSTGGDGDG</sequence>
<name>A0A0F9VIK4_9ZZZZ</name>
<organism evidence="2">
    <name type="scientific">marine sediment metagenome</name>
    <dbReference type="NCBI Taxonomy" id="412755"/>
    <lineage>
        <taxon>unclassified sequences</taxon>
        <taxon>metagenomes</taxon>
        <taxon>ecological metagenomes</taxon>
    </lineage>
</organism>
<protein>
    <recommendedName>
        <fullName evidence="3">Portal protein</fullName>
    </recommendedName>
</protein>